<reference evidence="3" key="1">
    <citation type="thesis" date="2020" institute="ProQuest LLC" country="789 East Eisenhower Parkway, Ann Arbor, MI, USA">
        <title>Comparative Genomics and Chromosome Evolution.</title>
        <authorList>
            <person name="Mudd A.B."/>
        </authorList>
    </citation>
    <scope>NUCLEOTIDE SEQUENCE</scope>
    <source>
        <strain evidence="3">HN-11 Male</strain>
        <tissue evidence="3">Kidney and liver</tissue>
    </source>
</reference>
<dbReference type="CDD" id="cd07765">
    <property type="entry name" value="KRAB_A-box"/>
    <property type="match status" value="1"/>
</dbReference>
<sequence length="172" mass="19745">MIELLTGEVPIRCQDVAVYFSMEEWEYVEGHKDLYKEAMMETHQLFPSPVPSSKRSPPERCPHPLLPQDHQLLYQDEDLTNINTTETNVRGDQRCKEEIPTGNRPDGSSRGNPSERCPSHPHSQDCREENIPENQQCENLIVIKVEIKDKAEEMDIRADQQCKEEGGSLKVT</sequence>
<evidence type="ECO:0000313" key="4">
    <source>
        <dbReference type="Proteomes" id="UP000770717"/>
    </source>
</evidence>
<evidence type="ECO:0000313" key="3">
    <source>
        <dbReference type="EMBL" id="KAG9466253.1"/>
    </source>
</evidence>
<evidence type="ECO:0000256" key="1">
    <source>
        <dbReference type="SAM" id="MobiDB-lite"/>
    </source>
</evidence>
<evidence type="ECO:0000259" key="2">
    <source>
        <dbReference type="Pfam" id="PF01352"/>
    </source>
</evidence>
<gene>
    <name evidence="3" type="ORF">GDO78_016926</name>
</gene>
<dbReference type="Proteomes" id="UP000770717">
    <property type="component" value="Unassembled WGS sequence"/>
</dbReference>
<dbReference type="InterPro" id="IPR001909">
    <property type="entry name" value="KRAB"/>
</dbReference>
<feature type="domain" description="KRAB" evidence="2">
    <location>
        <begin position="13"/>
        <end position="45"/>
    </location>
</feature>
<dbReference type="SUPFAM" id="SSF109640">
    <property type="entry name" value="KRAB domain (Kruppel-associated box)"/>
    <property type="match status" value="1"/>
</dbReference>
<dbReference type="Pfam" id="PF01352">
    <property type="entry name" value="KRAB"/>
    <property type="match status" value="1"/>
</dbReference>
<dbReference type="GO" id="GO:0006355">
    <property type="term" value="P:regulation of DNA-templated transcription"/>
    <property type="evidence" value="ECO:0007669"/>
    <property type="project" value="InterPro"/>
</dbReference>
<accession>A0A8J6EBC6</accession>
<dbReference type="Gene3D" id="6.10.140.140">
    <property type="match status" value="1"/>
</dbReference>
<feature type="region of interest" description="Disordered" evidence="1">
    <location>
        <begin position="80"/>
        <end position="133"/>
    </location>
</feature>
<comment type="caution">
    <text evidence="3">The sequence shown here is derived from an EMBL/GenBank/DDBJ whole genome shotgun (WGS) entry which is preliminary data.</text>
</comment>
<protein>
    <recommendedName>
        <fullName evidence="2">KRAB domain-containing protein</fullName>
    </recommendedName>
</protein>
<proteinExistence type="predicted"/>
<dbReference type="AlphaFoldDB" id="A0A8J6EBC6"/>
<name>A0A8J6EBC6_ELECQ</name>
<organism evidence="3 4">
    <name type="scientific">Eleutherodactylus coqui</name>
    <name type="common">Puerto Rican coqui</name>
    <dbReference type="NCBI Taxonomy" id="57060"/>
    <lineage>
        <taxon>Eukaryota</taxon>
        <taxon>Metazoa</taxon>
        <taxon>Chordata</taxon>
        <taxon>Craniata</taxon>
        <taxon>Vertebrata</taxon>
        <taxon>Euteleostomi</taxon>
        <taxon>Amphibia</taxon>
        <taxon>Batrachia</taxon>
        <taxon>Anura</taxon>
        <taxon>Neobatrachia</taxon>
        <taxon>Hyloidea</taxon>
        <taxon>Eleutherodactylidae</taxon>
        <taxon>Eleutherodactylinae</taxon>
        <taxon>Eleutherodactylus</taxon>
        <taxon>Eleutherodactylus</taxon>
    </lineage>
</organism>
<dbReference type="InterPro" id="IPR036051">
    <property type="entry name" value="KRAB_dom_sf"/>
</dbReference>
<dbReference type="EMBL" id="WNTK01002200">
    <property type="protein sequence ID" value="KAG9466253.1"/>
    <property type="molecule type" value="Genomic_DNA"/>
</dbReference>
<feature type="compositionally biased region" description="Basic and acidic residues" evidence="1">
    <location>
        <begin position="89"/>
        <end position="99"/>
    </location>
</feature>
<keyword evidence="4" id="KW-1185">Reference proteome</keyword>